<dbReference type="AlphaFoldDB" id="A0A832AAB1"/>
<reference evidence="1" key="1">
    <citation type="journal article" date="2020" name="mSystems">
        <title>Genome- and Community-Level Interaction Insights into Carbon Utilization and Element Cycling Functions of Hydrothermarchaeota in Hydrothermal Sediment.</title>
        <authorList>
            <person name="Zhou Z."/>
            <person name="Liu Y."/>
            <person name="Xu W."/>
            <person name="Pan J."/>
            <person name="Luo Z.H."/>
            <person name="Li M."/>
        </authorList>
    </citation>
    <scope>NUCLEOTIDE SEQUENCE</scope>
    <source>
        <strain evidence="1">SpSt-629</strain>
    </source>
</reference>
<gene>
    <name evidence="1" type="ORF">ENT99_03805</name>
</gene>
<proteinExistence type="predicted"/>
<name>A0A832AAB1_9CREN</name>
<evidence type="ECO:0000313" key="1">
    <source>
        <dbReference type="EMBL" id="HFQ78812.1"/>
    </source>
</evidence>
<comment type="caution">
    <text evidence="1">The sequence shown here is derived from an EMBL/GenBank/DDBJ whole genome shotgun (WGS) entry which is preliminary data.</text>
</comment>
<organism evidence="1">
    <name type="scientific">Ignisphaera aggregans</name>
    <dbReference type="NCBI Taxonomy" id="334771"/>
    <lineage>
        <taxon>Archaea</taxon>
        <taxon>Thermoproteota</taxon>
        <taxon>Thermoprotei</taxon>
        <taxon>Desulfurococcales</taxon>
        <taxon>Desulfurococcaceae</taxon>
        <taxon>Ignisphaera</taxon>
    </lineage>
</organism>
<protein>
    <submittedName>
        <fullName evidence="1">Uncharacterized protein</fullName>
    </submittedName>
</protein>
<accession>A0A832AAB1</accession>
<sequence length="227" mass="26427">MTIKPIDMIILDAYQRYGQKLYIVLSTAIKITKMNRLKGTNTLGDFEYRSLVEELEKTNFSYNPSMMLRALEKEYGIIETTYKSGNQRWYRFKDLEEIERALNSVAGIVADVDEPEVVMLKIQMKSLQLGYWLKKLKHMSIKQNISTTDVEVFRRFAFDVLPKLVHILKKAEEYEDQLYVEINMLKEILGLATIVADRVDLSKTINDTGVGIRLRTEYADITEYSQT</sequence>
<dbReference type="EMBL" id="DTAU01000069">
    <property type="protein sequence ID" value="HFQ78812.1"/>
    <property type="molecule type" value="Genomic_DNA"/>
</dbReference>